<proteinExistence type="predicted"/>
<reference evidence="1 2" key="1">
    <citation type="submission" date="2023-12" db="EMBL/GenBank/DDBJ databases">
        <title>Sinomonas terricola sp. nov, isolated from litchi orchard soil in Guangdong, PR China.</title>
        <authorList>
            <person name="Jiaxin W."/>
            <person name="Yang Z."/>
            <person name="Honghui Z."/>
        </authorList>
    </citation>
    <scope>NUCLEOTIDE SEQUENCE [LARGE SCALE GENOMIC DNA]</scope>
    <source>
        <strain evidence="1 2">JGH33</strain>
    </source>
</reference>
<comment type="caution">
    <text evidence="1">The sequence shown here is derived from an EMBL/GenBank/DDBJ whole genome shotgun (WGS) entry which is preliminary data.</text>
</comment>
<sequence>MTTTATPAGTFSTFGTPLEGRPIALLGVLDPYKEASAAMTPAAMARLLFISNFEETDPESPAADRHGYQRQPMRERIPKIRDFYLKKEPTSRTTPIIVSVRLRDEAAIERFLELFAAGNIEGIRQEFDESVMSVVDGQHRYLGLVEAWTKDPSFCPLAPVSLYFGLDFTEEATFFDVINTEQKKLPKALIEITKADVRELGHATHTQRVRLIATMLARHEESVWHGQVNLTGARDPNKPVTFEGLRRSSASMFPSELLGRLEAAGKDVDEVARMYWAMIAETCAEAWNEESRTRIDENGDKVPYTPKYRIKELVGVASLAKLGKDIITSALEHPNFNERMKSLVGALAEVDWEKVNLQNDERNPWMASQAGFAGQADLYKTLYAWVYYGKKPQG</sequence>
<dbReference type="InterPro" id="IPR017642">
    <property type="entry name" value="DNA_S_mod_DndB"/>
</dbReference>
<keyword evidence="2" id="KW-1185">Reference proteome</keyword>
<evidence type="ECO:0000313" key="2">
    <source>
        <dbReference type="Proteomes" id="UP001304769"/>
    </source>
</evidence>
<accession>A0ABU5TAW2</accession>
<organism evidence="1 2">
    <name type="scientific">Sinomonas terricola</name>
    <dbReference type="NCBI Taxonomy" id="3110330"/>
    <lineage>
        <taxon>Bacteria</taxon>
        <taxon>Bacillati</taxon>
        <taxon>Actinomycetota</taxon>
        <taxon>Actinomycetes</taxon>
        <taxon>Micrococcales</taxon>
        <taxon>Micrococcaceae</taxon>
        <taxon>Sinomonas</taxon>
    </lineage>
</organism>
<protein>
    <submittedName>
        <fullName evidence="1">DGQHR domain-containing protein</fullName>
    </submittedName>
</protein>
<name>A0ABU5TAW2_9MICC</name>
<dbReference type="NCBIfam" id="TIGR03187">
    <property type="entry name" value="DGQHR"/>
    <property type="match status" value="1"/>
</dbReference>
<dbReference type="Proteomes" id="UP001304769">
    <property type="component" value="Unassembled WGS sequence"/>
</dbReference>
<dbReference type="InterPro" id="IPR017601">
    <property type="entry name" value="DGQHR-contain_dom"/>
</dbReference>
<gene>
    <name evidence="1" type="ORF">SPF06_19040</name>
</gene>
<dbReference type="EMBL" id="JAYGGQ010000018">
    <property type="protein sequence ID" value="MEA5456823.1"/>
    <property type="molecule type" value="Genomic_DNA"/>
</dbReference>
<dbReference type="Pfam" id="PF14072">
    <property type="entry name" value="DndB"/>
    <property type="match status" value="1"/>
</dbReference>
<evidence type="ECO:0000313" key="1">
    <source>
        <dbReference type="EMBL" id="MEA5456823.1"/>
    </source>
</evidence>
<dbReference type="RefSeq" id="WP_323280735.1">
    <property type="nucleotide sequence ID" value="NZ_JAYGGQ010000018.1"/>
</dbReference>